<protein>
    <submittedName>
        <fullName evidence="2">Uncharacterized protein</fullName>
    </submittedName>
</protein>
<evidence type="ECO:0000256" key="1">
    <source>
        <dbReference type="SAM" id="MobiDB-lite"/>
    </source>
</evidence>
<evidence type="ECO:0000313" key="3">
    <source>
        <dbReference type="Proteomes" id="UP000317650"/>
    </source>
</evidence>
<feature type="compositionally biased region" description="Pro residues" evidence="1">
    <location>
        <begin position="49"/>
        <end position="58"/>
    </location>
</feature>
<dbReference type="EMBL" id="PYDT01001322">
    <property type="protein sequence ID" value="THU42520.1"/>
    <property type="molecule type" value="Genomic_DNA"/>
</dbReference>
<feature type="compositionally biased region" description="Basic and acidic residues" evidence="1">
    <location>
        <begin position="114"/>
        <end position="132"/>
    </location>
</feature>
<reference evidence="2 3" key="1">
    <citation type="journal article" date="2019" name="Nat. Plants">
        <title>Genome sequencing of Musa balbisiana reveals subgenome evolution and function divergence in polyploid bananas.</title>
        <authorList>
            <person name="Yao X."/>
        </authorList>
    </citation>
    <scope>NUCLEOTIDE SEQUENCE [LARGE SCALE GENOMIC DNA]</scope>
    <source>
        <strain evidence="3">cv. DH-PKW</strain>
        <tissue evidence="2">Leaves</tissue>
    </source>
</reference>
<name>A0A4S8I3R3_MUSBA</name>
<gene>
    <name evidence="2" type="ORF">C4D60_Mb00t19150</name>
</gene>
<dbReference type="Proteomes" id="UP000317650">
    <property type="component" value="Unassembled WGS sequence"/>
</dbReference>
<proteinExistence type="predicted"/>
<keyword evidence="3" id="KW-1185">Reference proteome</keyword>
<feature type="region of interest" description="Disordered" evidence="1">
    <location>
        <begin position="36"/>
        <end position="132"/>
    </location>
</feature>
<evidence type="ECO:0000313" key="2">
    <source>
        <dbReference type="EMBL" id="THU42520.1"/>
    </source>
</evidence>
<comment type="caution">
    <text evidence="2">The sequence shown here is derived from an EMBL/GenBank/DDBJ whole genome shotgun (WGS) entry which is preliminary data.</text>
</comment>
<feature type="compositionally biased region" description="Low complexity" evidence="1">
    <location>
        <begin position="76"/>
        <end position="87"/>
    </location>
</feature>
<dbReference type="AlphaFoldDB" id="A0A4S8I3R3"/>
<organism evidence="2 3">
    <name type="scientific">Musa balbisiana</name>
    <name type="common">Banana</name>
    <dbReference type="NCBI Taxonomy" id="52838"/>
    <lineage>
        <taxon>Eukaryota</taxon>
        <taxon>Viridiplantae</taxon>
        <taxon>Streptophyta</taxon>
        <taxon>Embryophyta</taxon>
        <taxon>Tracheophyta</taxon>
        <taxon>Spermatophyta</taxon>
        <taxon>Magnoliopsida</taxon>
        <taxon>Liliopsida</taxon>
        <taxon>Zingiberales</taxon>
        <taxon>Musaceae</taxon>
        <taxon>Musa</taxon>
    </lineage>
</organism>
<accession>A0A4S8I3R3</accession>
<sequence>MELNILFHRVLRCFNLTRPEAVRNMKRYGKHQLSTLHQDVAFNSRPRLHPAPPSPPFEPSCCRTSSPMPSKAENRSSSSEHPQSPASLRTTSDNAGQFFGYDLKPVPVPVAERSPSESTKKRSPEKRPEPER</sequence>